<comment type="caution">
    <text evidence="2">The sequence shown here is derived from an EMBL/GenBank/DDBJ whole genome shotgun (WGS) entry which is preliminary data.</text>
</comment>
<feature type="region of interest" description="Disordered" evidence="1">
    <location>
        <begin position="367"/>
        <end position="388"/>
    </location>
</feature>
<organism evidence="2 3">
    <name type="scientific">Phytophthora fragariaefolia</name>
    <dbReference type="NCBI Taxonomy" id="1490495"/>
    <lineage>
        <taxon>Eukaryota</taxon>
        <taxon>Sar</taxon>
        <taxon>Stramenopiles</taxon>
        <taxon>Oomycota</taxon>
        <taxon>Peronosporomycetes</taxon>
        <taxon>Peronosporales</taxon>
        <taxon>Peronosporaceae</taxon>
        <taxon>Phytophthora</taxon>
    </lineage>
</organism>
<feature type="region of interest" description="Disordered" evidence="1">
    <location>
        <begin position="172"/>
        <end position="197"/>
    </location>
</feature>
<evidence type="ECO:0000313" key="2">
    <source>
        <dbReference type="EMBL" id="GMF50899.1"/>
    </source>
</evidence>
<sequence length="388" mass="42335">MQTKWPDPESRMAHLEVDLEAILHRFNLTDVAFKNEQRRIVAYLARTLEPAGFCSANAIQLSLNENKLYKREVVPFCSWGTAKMRECDVGEGRCSNGGGGRGSPRQPSRGTSANNGGSLPPAPDATISGSQRQPGACLKCGAMNHQVRDCRRVESGEASRLLRELRQQRQATQLTATSLRPVEVVGPNDQAGYNSDETGTVDAVVEGLALKALLMDSGADTSLVARGVIDKLKQSGTVVNIADVVPRKLTAIGGGRFFVTRVATLREVVLTTSTGPLMLRNISCNILEDNTTLDFNVRSPIMMILGYSTDWLLVRSRKIRPKWELGGVCDTDIIEPKAGSTPLQRVCRFHRTTLTCVDQEANSVERHETRSTNTQDGPSCAVGVWESP</sequence>
<feature type="compositionally biased region" description="Low complexity" evidence="1">
    <location>
        <begin position="103"/>
        <end position="112"/>
    </location>
</feature>
<protein>
    <submittedName>
        <fullName evidence="2">Unnamed protein product</fullName>
    </submittedName>
</protein>
<dbReference type="EMBL" id="BSXT01002787">
    <property type="protein sequence ID" value="GMF50899.1"/>
    <property type="molecule type" value="Genomic_DNA"/>
</dbReference>
<evidence type="ECO:0000313" key="3">
    <source>
        <dbReference type="Proteomes" id="UP001165121"/>
    </source>
</evidence>
<reference evidence="2" key="1">
    <citation type="submission" date="2023-04" db="EMBL/GenBank/DDBJ databases">
        <title>Phytophthora fragariaefolia NBRC 109709.</title>
        <authorList>
            <person name="Ichikawa N."/>
            <person name="Sato H."/>
            <person name="Tonouchi N."/>
        </authorList>
    </citation>
    <scope>NUCLEOTIDE SEQUENCE</scope>
    <source>
        <strain evidence="2">NBRC 109709</strain>
    </source>
</reference>
<accession>A0A9W7D0K6</accession>
<dbReference type="OrthoDB" id="10472506at2759"/>
<keyword evidence="3" id="KW-1185">Reference proteome</keyword>
<feature type="region of interest" description="Disordered" evidence="1">
    <location>
        <begin position="91"/>
        <end position="130"/>
    </location>
</feature>
<evidence type="ECO:0000256" key="1">
    <source>
        <dbReference type="SAM" id="MobiDB-lite"/>
    </source>
</evidence>
<proteinExistence type="predicted"/>
<dbReference type="AlphaFoldDB" id="A0A9W7D0K6"/>
<name>A0A9W7D0K6_9STRA</name>
<dbReference type="Proteomes" id="UP001165121">
    <property type="component" value="Unassembled WGS sequence"/>
</dbReference>
<gene>
    <name evidence="2" type="ORF">Pfra01_002041700</name>
</gene>